<keyword evidence="2" id="KW-1185">Reference proteome</keyword>
<organism evidence="1 2">
    <name type="scientific">Ruminiclostridium herbifermentans</name>
    <dbReference type="NCBI Taxonomy" id="2488810"/>
    <lineage>
        <taxon>Bacteria</taxon>
        <taxon>Bacillati</taxon>
        <taxon>Bacillota</taxon>
        <taxon>Clostridia</taxon>
        <taxon>Eubacteriales</taxon>
        <taxon>Oscillospiraceae</taxon>
        <taxon>Ruminiclostridium</taxon>
    </lineage>
</organism>
<reference evidence="1 2" key="1">
    <citation type="submission" date="2020-09" db="EMBL/GenBank/DDBJ databases">
        <title>Characterization and genome sequencing of Ruminiclostridium sp. nov. MA18.</title>
        <authorList>
            <person name="Rettenmaier R."/>
            <person name="Kowollik M.-L."/>
            <person name="Liebl W."/>
            <person name="Zverlov V."/>
        </authorList>
    </citation>
    <scope>NUCLEOTIDE SEQUENCE [LARGE SCALE GENOMIC DNA]</scope>
    <source>
        <strain evidence="1 2">MA18</strain>
    </source>
</reference>
<dbReference type="KEGG" id="rher:EHE19_004190"/>
<sequence length="193" mass="22236">MKEKKIGLEIFAIILILVGCLIVLYFYGNSNKITINCLNAIEDTCLREIQGTEVTIYKTTDLHGSNAEPCNKTVGSKEDNFASNKRDGVKLWATKQMFLNLGSLKVVKEDYADNLNIDNANLYLIEANHDFADEKEYKIKNIYMFLNTSNYHVYIPKNYCEPKDLINYSYKYIEFESNEITKTLIDLLLEPKS</sequence>
<proteinExistence type="predicted"/>
<evidence type="ECO:0000313" key="1">
    <source>
        <dbReference type="EMBL" id="QNU67679.1"/>
    </source>
</evidence>
<gene>
    <name evidence="1" type="ORF">EHE19_004190</name>
</gene>
<name>A0A4U7JFX9_9FIRM</name>
<dbReference type="AlphaFoldDB" id="A0A4U7JFX9"/>
<dbReference type="EMBL" id="CP061336">
    <property type="protein sequence ID" value="QNU67679.1"/>
    <property type="molecule type" value="Genomic_DNA"/>
</dbReference>
<dbReference type="PROSITE" id="PS51257">
    <property type="entry name" value="PROKAR_LIPOPROTEIN"/>
    <property type="match status" value="1"/>
</dbReference>
<evidence type="ECO:0000313" key="2">
    <source>
        <dbReference type="Proteomes" id="UP000306409"/>
    </source>
</evidence>
<dbReference type="RefSeq" id="WP_137698033.1">
    <property type="nucleotide sequence ID" value="NZ_CP061336.1"/>
</dbReference>
<dbReference type="Proteomes" id="UP000306409">
    <property type="component" value="Chromosome"/>
</dbReference>
<protein>
    <submittedName>
        <fullName evidence="1">Uncharacterized protein</fullName>
    </submittedName>
</protein>
<dbReference type="OrthoDB" id="9881720at2"/>
<accession>A0A4U7JFX9</accession>